<name>A0A0F9YK86_9BACT</name>
<proteinExistence type="predicted"/>
<protein>
    <submittedName>
        <fullName evidence="1">Uncharacterized protein</fullName>
    </submittedName>
</protein>
<gene>
    <name evidence="1" type="ORF">UR21_C0004G0045</name>
</gene>
<comment type="caution">
    <text evidence="1">The sequence shown here is derived from an EMBL/GenBank/DDBJ whole genome shotgun (WGS) entry which is preliminary data.</text>
</comment>
<reference evidence="1 2" key="1">
    <citation type="journal article" date="2015" name="Nature">
        <title>rRNA introns, odd ribosomes, and small enigmatic genomes across a large radiation of phyla.</title>
        <authorList>
            <person name="Brown C.T."/>
            <person name="Hug L.A."/>
            <person name="Thomas B.C."/>
            <person name="Sharon I."/>
            <person name="Castelle C.J."/>
            <person name="Singh A."/>
            <person name="Wilkins M.J."/>
            <person name="Williams K.H."/>
            <person name="Banfield J.F."/>
        </authorList>
    </citation>
    <scope>NUCLEOTIDE SEQUENCE [LARGE SCALE GENOMIC DNA]</scope>
</reference>
<dbReference type="Proteomes" id="UP000034803">
    <property type="component" value="Unassembled WGS sequence"/>
</dbReference>
<sequence length="84" mass="9485">MVEQEHKLERLGFVTTDLEGAIKVIKYIWEGQSMVKLSNSSFTINSSGDSTEVITDSDTMERWVLPALVMSQLDYTLQNPSSEK</sequence>
<accession>A0A0F9YK86</accession>
<evidence type="ECO:0000313" key="1">
    <source>
        <dbReference type="EMBL" id="KKP31909.1"/>
    </source>
</evidence>
<evidence type="ECO:0000313" key="2">
    <source>
        <dbReference type="Proteomes" id="UP000034803"/>
    </source>
</evidence>
<dbReference type="AlphaFoldDB" id="A0A0F9YK86"/>
<organism evidence="1 2">
    <name type="scientific">Candidatus Woesebacteria bacterium GW2011_GWC2_31_9</name>
    <dbReference type="NCBI Taxonomy" id="1618586"/>
    <lineage>
        <taxon>Bacteria</taxon>
        <taxon>Candidatus Woeseibacteriota</taxon>
    </lineage>
</organism>
<dbReference type="EMBL" id="LBOI01000004">
    <property type="protein sequence ID" value="KKP31909.1"/>
    <property type="molecule type" value="Genomic_DNA"/>
</dbReference>